<dbReference type="AlphaFoldDB" id="A0A9Q3EID4"/>
<accession>A0A9Q3EID4</accession>
<name>A0A9Q3EID4_9BASI</name>
<sequence>MLIAAVMSTRILHGSRIWYTSKNQKTVEKLLTNGIFQAVRLSMGMMKQTPSSFLNLYGGIKELTKKHTKLTHNYIHTKLAAPIDNAHRTLILRDLTEPQRTHPSPLNNLIGKDALLQQL</sequence>
<dbReference type="Proteomes" id="UP000765509">
    <property type="component" value="Unassembled WGS sequence"/>
</dbReference>
<evidence type="ECO:0000313" key="1">
    <source>
        <dbReference type="EMBL" id="MBW0520567.1"/>
    </source>
</evidence>
<gene>
    <name evidence="1" type="ORF">O181_060282</name>
</gene>
<protein>
    <submittedName>
        <fullName evidence="1">Uncharacterized protein</fullName>
    </submittedName>
</protein>
<reference evidence="1" key="1">
    <citation type="submission" date="2021-03" db="EMBL/GenBank/DDBJ databases">
        <title>Draft genome sequence of rust myrtle Austropuccinia psidii MF-1, a brazilian biotype.</title>
        <authorList>
            <person name="Quecine M.C."/>
            <person name="Pachon D.M.R."/>
            <person name="Bonatelli M.L."/>
            <person name="Correr F.H."/>
            <person name="Franceschini L.M."/>
            <person name="Leite T.F."/>
            <person name="Margarido G.R.A."/>
            <person name="Almeida C.A."/>
            <person name="Ferrarezi J.A."/>
            <person name="Labate C.A."/>
        </authorList>
    </citation>
    <scope>NUCLEOTIDE SEQUENCE</scope>
    <source>
        <strain evidence="1">MF-1</strain>
    </source>
</reference>
<keyword evidence="2" id="KW-1185">Reference proteome</keyword>
<dbReference type="EMBL" id="AVOT02028181">
    <property type="protein sequence ID" value="MBW0520567.1"/>
    <property type="molecule type" value="Genomic_DNA"/>
</dbReference>
<dbReference type="OrthoDB" id="421040at2759"/>
<proteinExistence type="predicted"/>
<evidence type="ECO:0000313" key="2">
    <source>
        <dbReference type="Proteomes" id="UP000765509"/>
    </source>
</evidence>
<comment type="caution">
    <text evidence="1">The sequence shown here is derived from an EMBL/GenBank/DDBJ whole genome shotgun (WGS) entry which is preliminary data.</text>
</comment>
<organism evidence="1 2">
    <name type="scientific">Austropuccinia psidii MF-1</name>
    <dbReference type="NCBI Taxonomy" id="1389203"/>
    <lineage>
        <taxon>Eukaryota</taxon>
        <taxon>Fungi</taxon>
        <taxon>Dikarya</taxon>
        <taxon>Basidiomycota</taxon>
        <taxon>Pucciniomycotina</taxon>
        <taxon>Pucciniomycetes</taxon>
        <taxon>Pucciniales</taxon>
        <taxon>Sphaerophragmiaceae</taxon>
        <taxon>Austropuccinia</taxon>
    </lineage>
</organism>